<keyword evidence="1" id="KW-0378">Hydrolase</keyword>
<dbReference type="GO" id="GO:0004519">
    <property type="term" value="F:endonuclease activity"/>
    <property type="evidence" value="ECO:0007669"/>
    <property type="project" value="UniProtKB-KW"/>
</dbReference>
<sequence length="391" mass="43157">MRHVDNTGLTAPRQWADRAAKELEKLHDDAKDADKELSFREMWREDAIRDRLIALMDKCWYCETRDNRSPYHVDHYRPKSAVAGEAKHRGYWWLAYDPANYRLACHHCNSGGARYGNQSAGQGKGARFPLLGQRASVGESLAGELPVLLDPVLAEDADLVGFDSQGYARRRPEKPYSDDEVAWDLCRVDETIRILALNADRLIETRSTLIEKVDRLVELYLVRRDDAVVARYARKEIDDLTRTTAEWSAAAAAAERLALLAYGRSGDEVTPQGGAGGDVAERASDGTEPAAATATAHRVDLRTLVAALPPEAFSTGGIALTGRGKRGPARATLRKDGIIECFQQPLATPTSAARMATGDEKVDGWTFWSLTVDGTTRTLSDLRDFLITQDG</sequence>
<accession>A0A2Z4IUJ3</accession>
<gene>
    <name evidence="1" type="ORF">DN051_07790</name>
</gene>
<reference evidence="1 2" key="1">
    <citation type="journal article" date="2019" name="Int. J. Syst. Evol. Microbiol.">
        <title>Streptomyces cadmiisoli sp. nov., a novel actinomycete isolated from cadmium-contaminated soil.</title>
        <authorList>
            <person name="Li K."/>
            <person name="Tang X."/>
            <person name="Zhao J."/>
            <person name="Guo Y."/>
            <person name="Tang Y."/>
            <person name="Gao J."/>
        </authorList>
    </citation>
    <scope>NUCLEOTIDE SEQUENCE [LARGE SCALE GENOMIC DNA]</scope>
    <source>
        <strain evidence="1 2">ZFG47</strain>
    </source>
</reference>
<keyword evidence="1" id="KW-0540">Nuclease</keyword>
<dbReference type="RefSeq" id="WP_112438364.1">
    <property type="nucleotide sequence ID" value="NZ_CP030073.1"/>
</dbReference>
<dbReference type="InterPro" id="IPR003615">
    <property type="entry name" value="HNH_nuc"/>
</dbReference>
<proteinExistence type="predicted"/>
<dbReference type="KEGG" id="scad:DN051_07790"/>
<organism evidence="1 2">
    <name type="scientific">Streptomyces cadmiisoli</name>
    <dbReference type="NCBI Taxonomy" id="2184053"/>
    <lineage>
        <taxon>Bacteria</taxon>
        <taxon>Bacillati</taxon>
        <taxon>Actinomycetota</taxon>
        <taxon>Actinomycetes</taxon>
        <taxon>Kitasatosporales</taxon>
        <taxon>Streptomycetaceae</taxon>
        <taxon>Streptomyces</taxon>
        <taxon>Streptomyces aurantiacus group</taxon>
    </lineage>
</organism>
<keyword evidence="1" id="KW-0255">Endonuclease</keyword>
<evidence type="ECO:0000313" key="1">
    <source>
        <dbReference type="EMBL" id="AWW36535.1"/>
    </source>
</evidence>
<dbReference type="AlphaFoldDB" id="A0A2Z4IUJ3"/>
<protein>
    <submittedName>
        <fullName evidence="1">HNH endonuclease</fullName>
    </submittedName>
</protein>
<dbReference type="Proteomes" id="UP000249616">
    <property type="component" value="Chromosome"/>
</dbReference>
<keyword evidence="2" id="KW-1185">Reference proteome</keyword>
<evidence type="ECO:0000313" key="2">
    <source>
        <dbReference type="Proteomes" id="UP000249616"/>
    </source>
</evidence>
<dbReference type="CDD" id="cd00085">
    <property type="entry name" value="HNHc"/>
    <property type="match status" value="1"/>
</dbReference>
<dbReference type="EMBL" id="CP030073">
    <property type="protein sequence ID" value="AWW36535.1"/>
    <property type="molecule type" value="Genomic_DNA"/>
</dbReference>
<dbReference type="Gene3D" id="1.10.30.50">
    <property type="match status" value="1"/>
</dbReference>
<name>A0A2Z4IUJ3_9ACTN</name>